<dbReference type="Proteomes" id="UP000073492">
    <property type="component" value="Unassembled WGS sequence"/>
</dbReference>
<evidence type="ECO:0000313" key="1">
    <source>
        <dbReference type="EMBL" id="KXT12548.1"/>
    </source>
</evidence>
<keyword evidence="2" id="KW-1185">Reference proteome</keyword>
<name>A0A139ICS9_9PEZI</name>
<accession>A0A139ICS9</accession>
<organism evidence="1 2">
    <name type="scientific">Pseudocercospora musae</name>
    <dbReference type="NCBI Taxonomy" id="113226"/>
    <lineage>
        <taxon>Eukaryota</taxon>
        <taxon>Fungi</taxon>
        <taxon>Dikarya</taxon>
        <taxon>Ascomycota</taxon>
        <taxon>Pezizomycotina</taxon>
        <taxon>Dothideomycetes</taxon>
        <taxon>Dothideomycetidae</taxon>
        <taxon>Mycosphaerellales</taxon>
        <taxon>Mycosphaerellaceae</taxon>
        <taxon>Pseudocercospora</taxon>
    </lineage>
</organism>
<comment type="caution">
    <text evidence="1">The sequence shown here is derived from an EMBL/GenBank/DDBJ whole genome shotgun (WGS) entry which is preliminary data.</text>
</comment>
<sequence length="180" mass="20785">MTSDADPIRAGLTRLPQELYDVIYNLSLTCDDEYINLGTTELPARGPTPMIRAHTMLAASRDSRADFAKTYYSNTIFVLYDIPTRSKWLKSLPLEHQLLIQDTGCVVCRGVWYADERVKQRKNDEHTARGRDFLWRRGIGIEVAAKVKFGWEDTLSEDIAQFRRCDQDVNFDDEDEDDED</sequence>
<dbReference type="OrthoDB" id="289162at2759"/>
<protein>
    <submittedName>
        <fullName evidence="1">Uncharacterized protein</fullName>
    </submittedName>
</protein>
<dbReference type="EMBL" id="LFZO01000148">
    <property type="protein sequence ID" value="KXT12548.1"/>
    <property type="molecule type" value="Genomic_DNA"/>
</dbReference>
<proteinExistence type="predicted"/>
<reference evidence="1 2" key="1">
    <citation type="submission" date="2015-07" db="EMBL/GenBank/DDBJ databases">
        <title>Comparative genomics of the Sigatoka disease complex on banana suggests a link between parallel evolutionary changes in Pseudocercospora fijiensis and Pseudocercospora eumusae and increased virulence on the banana host.</title>
        <authorList>
            <person name="Chang T.-C."/>
            <person name="Salvucci A."/>
            <person name="Crous P.W."/>
            <person name="Stergiopoulos I."/>
        </authorList>
    </citation>
    <scope>NUCLEOTIDE SEQUENCE [LARGE SCALE GENOMIC DNA]</scope>
    <source>
        <strain evidence="1 2">CBS 116634</strain>
    </source>
</reference>
<evidence type="ECO:0000313" key="2">
    <source>
        <dbReference type="Proteomes" id="UP000073492"/>
    </source>
</evidence>
<gene>
    <name evidence="1" type="ORF">AC579_7471</name>
</gene>
<dbReference type="AlphaFoldDB" id="A0A139ICS9"/>